<protein>
    <submittedName>
        <fullName evidence="1">Uncharacterized protein</fullName>
    </submittedName>
</protein>
<comment type="caution">
    <text evidence="1">The sequence shown here is derived from an EMBL/GenBank/DDBJ whole genome shotgun (WGS) entry which is preliminary data.</text>
</comment>
<dbReference type="EMBL" id="SDMP01000009">
    <property type="protein sequence ID" value="RYR40408.1"/>
    <property type="molecule type" value="Genomic_DNA"/>
</dbReference>
<gene>
    <name evidence="1" type="ORF">Ahy_A09g046154</name>
</gene>
<evidence type="ECO:0000313" key="2">
    <source>
        <dbReference type="Proteomes" id="UP000289738"/>
    </source>
</evidence>
<keyword evidence="2" id="KW-1185">Reference proteome</keyword>
<organism evidence="1 2">
    <name type="scientific">Arachis hypogaea</name>
    <name type="common">Peanut</name>
    <dbReference type="NCBI Taxonomy" id="3818"/>
    <lineage>
        <taxon>Eukaryota</taxon>
        <taxon>Viridiplantae</taxon>
        <taxon>Streptophyta</taxon>
        <taxon>Embryophyta</taxon>
        <taxon>Tracheophyta</taxon>
        <taxon>Spermatophyta</taxon>
        <taxon>Magnoliopsida</taxon>
        <taxon>eudicotyledons</taxon>
        <taxon>Gunneridae</taxon>
        <taxon>Pentapetalae</taxon>
        <taxon>rosids</taxon>
        <taxon>fabids</taxon>
        <taxon>Fabales</taxon>
        <taxon>Fabaceae</taxon>
        <taxon>Papilionoideae</taxon>
        <taxon>50 kb inversion clade</taxon>
        <taxon>dalbergioids sensu lato</taxon>
        <taxon>Dalbergieae</taxon>
        <taxon>Pterocarpus clade</taxon>
        <taxon>Arachis</taxon>
    </lineage>
</organism>
<dbReference type="Proteomes" id="UP000289738">
    <property type="component" value="Chromosome A09"/>
</dbReference>
<name>A0A445BP06_ARAHY</name>
<evidence type="ECO:0000313" key="1">
    <source>
        <dbReference type="EMBL" id="RYR40408.1"/>
    </source>
</evidence>
<reference evidence="1 2" key="1">
    <citation type="submission" date="2019-01" db="EMBL/GenBank/DDBJ databases">
        <title>Sequencing of cultivated peanut Arachis hypogaea provides insights into genome evolution and oil improvement.</title>
        <authorList>
            <person name="Chen X."/>
        </authorList>
    </citation>
    <scope>NUCLEOTIDE SEQUENCE [LARGE SCALE GENOMIC DNA]</scope>
    <source>
        <strain evidence="2">cv. Fuhuasheng</strain>
        <tissue evidence="1">Leaves</tissue>
    </source>
</reference>
<accession>A0A445BP06</accession>
<sequence length="79" mass="8928">MPYPSQGCGLEIEPASHKRTSYWFPLLLESSSMIFRFLNALVGFGLFDRGFLVRLDQEIEIPSPKELGSRFFGASNKEA</sequence>
<proteinExistence type="predicted"/>
<dbReference type="AlphaFoldDB" id="A0A445BP06"/>